<dbReference type="Proteomes" id="UP001285244">
    <property type="component" value="Unassembled WGS sequence"/>
</dbReference>
<keyword evidence="2" id="KW-1185">Reference proteome</keyword>
<proteinExistence type="predicted"/>
<dbReference type="RefSeq" id="WP_320326653.1">
    <property type="nucleotide sequence ID" value="NZ_JALBUS010000028.1"/>
</dbReference>
<evidence type="ECO:0000313" key="1">
    <source>
        <dbReference type="EMBL" id="MDX8418408.1"/>
    </source>
</evidence>
<reference evidence="1 2" key="1">
    <citation type="submission" date="2022-03" db="EMBL/GenBank/DDBJ databases">
        <title>Novel taxa within the pig intestine.</title>
        <authorList>
            <person name="Wylensek D."/>
            <person name="Bishof K."/>
            <person name="Afrizal A."/>
            <person name="Clavel T."/>
        </authorList>
    </citation>
    <scope>NUCLEOTIDE SEQUENCE [LARGE SCALE GENOMIC DNA]</scope>
    <source>
        <strain evidence="1 2">Cla-KB-P134</strain>
    </source>
</reference>
<protein>
    <recommendedName>
        <fullName evidence="3">YokE-like PH domain-containing protein</fullName>
    </recommendedName>
</protein>
<dbReference type="EMBL" id="JALBUS010000028">
    <property type="protein sequence ID" value="MDX8418408.1"/>
    <property type="molecule type" value="Genomic_DNA"/>
</dbReference>
<accession>A0ABU4WRJ6</accession>
<evidence type="ECO:0000313" key="2">
    <source>
        <dbReference type="Proteomes" id="UP001285244"/>
    </source>
</evidence>
<organism evidence="1 2">
    <name type="scientific">Absicoccus intestinalis</name>
    <dbReference type="NCBI Taxonomy" id="2926319"/>
    <lineage>
        <taxon>Bacteria</taxon>
        <taxon>Bacillati</taxon>
        <taxon>Bacillota</taxon>
        <taxon>Erysipelotrichia</taxon>
        <taxon>Erysipelotrichales</taxon>
        <taxon>Erysipelotrichaceae</taxon>
        <taxon>Absicoccus</taxon>
    </lineage>
</organism>
<name>A0ABU4WRJ6_9FIRM</name>
<gene>
    <name evidence="1" type="ORF">MOZ64_11240</name>
</gene>
<sequence>MALTLSEDAKNELLDEIGQNYISKIWATLVVCTPKILHYAINPNQKRVQWINTYAYIGLTDTHLNIVTLSSLNVTVPTGQFSIPRKDIEQLSIIKKSFKYIVSFQLQGELVRMNLSLTAIGINIKNQIQNVQTLVKALEN</sequence>
<comment type="caution">
    <text evidence="1">The sequence shown here is derived from an EMBL/GenBank/DDBJ whole genome shotgun (WGS) entry which is preliminary data.</text>
</comment>
<evidence type="ECO:0008006" key="3">
    <source>
        <dbReference type="Google" id="ProtNLM"/>
    </source>
</evidence>